<dbReference type="OrthoDB" id="5322683at2759"/>
<dbReference type="SUPFAM" id="SSF101283">
    <property type="entry name" value="GRIP domain"/>
    <property type="match status" value="1"/>
</dbReference>
<feature type="compositionally biased region" description="Low complexity" evidence="2">
    <location>
        <begin position="92"/>
        <end position="115"/>
    </location>
</feature>
<keyword evidence="1" id="KW-0175">Coiled coil</keyword>
<keyword evidence="3" id="KW-0472">Membrane</keyword>
<feature type="transmembrane region" description="Helical" evidence="3">
    <location>
        <begin position="1622"/>
        <end position="1651"/>
    </location>
</feature>
<dbReference type="GO" id="GO:0048193">
    <property type="term" value="P:Golgi vesicle transport"/>
    <property type="evidence" value="ECO:0007669"/>
    <property type="project" value="TreeGrafter"/>
</dbReference>
<gene>
    <name evidence="5" type="ORF">SPHA_29099</name>
</gene>
<dbReference type="SMART" id="SM00755">
    <property type="entry name" value="Grip"/>
    <property type="match status" value="1"/>
</dbReference>
<keyword evidence="6" id="KW-1185">Reference proteome</keyword>
<feature type="compositionally biased region" description="Basic and acidic residues" evidence="2">
    <location>
        <begin position="268"/>
        <end position="283"/>
    </location>
</feature>
<evidence type="ECO:0000259" key="4">
    <source>
        <dbReference type="PROSITE" id="PS50913"/>
    </source>
</evidence>
<feature type="coiled-coil region" evidence="1">
    <location>
        <begin position="1066"/>
        <end position="1147"/>
    </location>
</feature>
<dbReference type="Proteomes" id="UP000597762">
    <property type="component" value="Unassembled WGS sequence"/>
</dbReference>
<comment type="caution">
    <text evidence="5">The sequence shown here is derived from an EMBL/GenBank/DDBJ whole genome shotgun (WGS) entry which is preliminary data.</text>
</comment>
<organism evidence="5 6">
    <name type="scientific">Acanthosepion pharaonis</name>
    <name type="common">Pharaoh cuttlefish</name>
    <name type="synonym">Sepia pharaonis</name>
    <dbReference type="NCBI Taxonomy" id="158019"/>
    <lineage>
        <taxon>Eukaryota</taxon>
        <taxon>Metazoa</taxon>
        <taxon>Spiralia</taxon>
        <taxon>Lophotrochozoa</taxon>
        <taxon>Mollusca</taxon>
        <taxon>Cephalopoda</taxon>
        <taxon>Coleoidea</taxon>
        <taxon>Decapodiformes</taxon>
        <taxon>Sepiida</taxon>
        <taxon>Sepiina</taxon>
        <taxon>Sepiidae</taxon>
        <taxon>Acanthosepion</taxon>
    </lineage>
</organism>
<dbReference type="EMBL" id="CAHIKZ030001153">
    <property type="protein sequence ID" value="CAE1254673.1"/>
    <property type="molecule type" value="Genomic_DNA"/>
</dbReference>
<sequence>MFRKLIKKIEQGVTQPQMRVTASSDTESNSTANTTDDVTATDNTNSNSNNNSSDGGTSQAPPSPSVGQLIDIPLNDGSHLESPKEESESCDGGDLSLLDQQQQQPQPSQTQSPDGGNLTSMDAPPSPQPSINTSMGSDMSFNSPMPPVHYHMPSDIESEVEESSFSIDILSKEDLYTLVKKYERRAIRYKSKFTEVVATFKDLLQERDKLKNTLGQTQDKSFRRISELKEQINLDKLAKRDLEENYRLMLDEKDEQVNVLKMQVKLLKEGKDPVSEDSPKDGETPSPTDASNQPPADNSIALQEKVKRLETLLSKCQEIIKSNKERTSELNTENENLKKQLRNYEGDQSGLPAGSSEEVLRLQKQISQAREVIEQLEADRELAIAEVKKQVHEAIEEKDKELSETRNSLQTLRSQIDELTQQKELLEKQGSEQLEKSREIIKQLKEEKKQAVAELEEKLSHAEKTMEEEKSNLVQELSRGKALAISLIQKEMEKTVEERVKVAVEEKEQVWRDRLLHMESAHREALTAKDKEHELWQRQKEEEVRRQLQENQEEMKLAIEERELQKMAALSQQDSLKDALQCEINQLKSERIEMQHRIEQLDSEKAKVEVEHAEYMENTRLGNEALVAELTERHRTELETQLQQQEAKSQEKIESLIQKHAEEIEQLRNSHQEDVSGSHAEIEEYYKGQLEGVRSSYEQLLAEKACQLELANQTVREYKDKVADMHTQFEARTQEFETRLADLQRTLQVEKDSYTKLQTEMENGKIQYEETVRNLKNQFSEAGNNTKQLNEEKAQLEQQVQELTETLQLKTDEWLQERQELVNKVQSEKLSFEELLQKECSAASYQSMQKIQEVQQEHEKILSKTISISQQENAESKEKIQELESQIVDLKITLQTAEESKGQMQAVLDTKEESSTKNVSDEIKEKQVNIDEISKKLEHACHEKDELHSKMQQQVASLVADHQAQIDKVESESNAKIADYKKKAEVYITQMKKQMEETQQTMNKKQKETNDEVQRLTEELETVKTERRTIEEEFTQWKVEHLEKMRSREKVLQEKLLKSEDIRSSESQLRRTFNEIKSENESLKQELLNLEVEASQKEERHKIQVESLETEKNKISQELKQLKLSSKETMEEIEEKHKSEITTLTQEHEFKMKDLQDEHNSKIKTLAKEVHQKMAEKDKSYEDSFSEAVERCQQEESRMMREHRREVDELTKDLYAKQEELEDLQDKYHTDLKEKQEQMDAKVAELKKQIEELQKKHVEEKDCLEEKLTARNERQLQTLNEQHQEEVNALSQEWNNERKLNDPSMASPAQSPSIPFIEVHTQELVNQNQRTLDAIQSGSANGESLRRQVIDLTRQLEVEREKHKLEMAELRNQYEMSQSQLPQPLLASPSLDPNLNADIQNLELYNIDLQAQVTQLNGELAQTRIRERELQQKLKDMENTNVVKADGPSVLNMSHQSYSDNTPTSHHDNDYNGPLLREPTELEYLKNILYEYMMGRETKTLAKVIATVVQFTEDQTSKILAQEDLRSTISSFFSCFFLLFFLSPSFLTNIFLFLFSPFSFLFSLPLFSFFFSLPLFSFFFFSSPFLFLFFLFPSFFFFLSLSLISSTSVIAAAIINGGYFSLNFFFLFLLLYFLSFTFFSFFFFLFLSVFLSFSLSLISSTNVIAAVKTIGGGYFSTKCLFTF</sequence>
<feature type="transmembrane region" description="Helical" evidence="3">
    <location>
        <begin position="1587"/>
        <end position="1615"/>
    </location>
</feature>
<keyword evidence="3" id="KW-1133">Transmembrane helix</keyword>
<feature type="coiled-coil region" evidence="1">
    <location>
        <begin position="1353"/>
        <end position="1440"/>
    </location>
</feature>
<feature type="coiled-coil region" evidence="1">
    <location>
        <begin position="320"/>
        <end position="472"/>
    </location>
</feature>
<dbReference type="GO" id="GO:0031267">
    <property type="term" value="F:small GTPase binding"/>
    <property type="evidence" value="ECO:0007669"/>
    <property type="project" value="TreeGrafter"/>
</dbReference>
<feature type="compositionally biased region" description="Polar residues" evidence="2">
    <location>
        <begin position="129"/>
        <end position="142"/>
    </location>
</feature>
<feature type="compositionally biased region" description="Low complexity" evidence="2">
    <location>
        <begin position="28"/>
        <end position="58"/>
    </location>
</feature>
<feature type="coiled-coil region" evidence="1">
    <location>
        <begin position="866"/>
        <end position="900"/>
    </location>
</feature>
<dbReference type="PANTHER" id="PTHR19327">
    <property type="entry name" value="GOLGIN"/>
    <property type="match status" value="1"/>
</dbReference>
<evidence type="ECO:0000313" key="5">
    <source>
        <dbReference type="EMBL" id="CAE1254673.1"/>
    </source>
</evidence>
<feature type="coiled-coil region" evidence="1">
    <location>
        <begin position="977"/>
        <end position="1033"/>
    </location>
</feature>
<feature type="coiled-coil region" evidence="1">
    <location>
        <begin position="538"/>
        <end position="673"/>
    </location>
</feature>
<feature type="coiled-coil region" evidence="1">
    <location>
        <begin position="200"/>
        <end position="245"/>
    </location>
</feature>
<feature type="region of interest" description="Disordered" evidence="2">
    <location>
        <begin position="1"/>
        <end position="142"/>
    </location>
</feature>
<keyword evidence="3" id="KW-0812">Transmembrane</keyword>
<evidence type="ECO:0000256" key="1">
    <source>
        <dbReference type="SAM" id="Coils"/>
    </source>
</evidence>
<protein>
    <submittedName>
        <fullName evidence="5">GOLGA4</fullName>
    </submittedName>
</protein>
<feature type="compositionally biased region" description="Polar residues" evidence="2">
    <location>
        <begin position="12"/>
        <end position="27"/>
    </location>
</feature>
<dbReference type="Pfam" id="PF01465">
    <property type="entry name" value="GRIP"/>
    <property type="match status" value="1"/>
</dbReference>
<dbReference type="GO" id="GO:0005794">
    <property type="term" value="C:Golgi apparatus"/>
    <property type="evidence" value="ECO:0007669"/>
    <property type="project" value="TreeGrafter"/>
</dbReference>
<proteinExistence type="predicted"/>
<dbReference type="PANTHER" id="PTHR19327:SF0">
    <property type="entry name" value="GOLGIN SUBFAMILY A MEMBER 4"/>
    <property type="match status" value="1"/>
</dbReference>
<reference evidence="5" key="1">
    <citation type="submission" date="2021-01" db="EMBL/GenBank/DDBJ databases">
        <authorList>
            <person name="Li R."/>
            <person name="Bekaert M."/>
        </authorList>
    </citation>
    <scope>NUCLEOTIDE SEQUENCE</scope>
    <source>
        <strain evidence="5">Farmed</strain>
    </source>
</reference>
<evidence type="ECO:0000256" key="2">
    <source>
        <dbReference type="SAM" id="MobiDB-lite"/>
    </source>
</evidence>
<accession>A0A812C6B6</accession>
<feature type="coiled-coil region" evidence="1">
    <location>
        <begin position="1193"/>
        <end position="1300"/>
    </location>
</feature>
<evidence type="ECO:0000313" key="6">
    <source>
        <dbReference type="Proteomes" id="UP000597762"/>
    </source>
</evidence>
<dbReference type="PROSITE" id="PS50913">
    <property type="entry name" value="GRIP"/>
    <property type="match status" value="1"/>
</dbReference>
<dbReference type="InterPro" id="IPR000237">
    <property type="entry name" value="GRIP_dom"/>
</dbReference>
<feature type="transmembrane region" description="Helical" evidence="3">
    <location>
        <begin position="1531"/>
        <end position="1554"/>
    </location>
</feature>
<feature type="compositionally biased region" description="Basic and acidic residues" evidence="2">
    <location>
        <begin position="78"/>
        <end position="87"/>
    </location>
</feature>
<feature type="region of interest" description="Disordered" evidence="2">
    <location>
        <begin position="268"/>
        <end position="298"/>
    </location>
</feature>
<dbReference type="Gene3D" id="1.10.220.60">
    <property type="entry name" value="GRIP domain"/>
    <property type="match status" value="1"/>
</dbReference>
<evidence type="ECO:0000256" key="3">
    <source>
        <dbReference type="SAM" id="Phobius"/>
    </source>
</evidence>
<feature type="compositionally biased region" description="Polar residues" evidence="2">
    <location>
        <begin position="285"/>
        <end position="296"/>
    </location>
</feature>
<feature type="transmembrane region" description="Helical" evidence="3">
    <location>
        <begin position="1561"/>
        <end position="1581"/>
    </location>
</feature>
<feature type="domain" description="GRIP" evidence="4">
    <location>
        <begin position="1475"/>
        <end position="1522"/>
    </location>
</feature>
<name>A0A812C6B6_ACAPH</name>
<feature type="coiled-coil region" evidence="1">
    <location>
        <begin position="701"/>
        <end position="813"/>
    </location>
</feature>